<dbReference type="Proteomes" id="UP000239047">
    <property type="component" value="Unassembled WGS sequence"/>
</dbReference>
<dbReference type="InterPro" id="IPR002035">
    <property type="entry name" value="VWF_A"/>
</dbReference>
<comment type="caution">
    <text evidence="5">The sequence shown here is derived from an EMBL/GenBank/DDBJ whole genome shotgun (WGS) entry which is preliminary data.</text>
</comment>
<feature type="compositionally biased region" description="Acidic residues" evidence="2">
    <location>
        <begin position="32"/>
        <end position="55"/>
    </location>
</feature>
<name>A0A2S5G7W1_9BACL</name>
<accession>A0A2S5G7W1</accession>
<keyword evidence="3" id="KW-0732">Signal</keyword>
<keyword evidence="6" id="KW-1185">Reference proteome</keyword>
<organism evidence="5 6">
    <name type="scientific">Jeotgalibacillus proteolyticus</name>
    <dbReference type="NCBI Taxonomy" id="2082395"/>
    <lineage>
        <taxon>Bacteria</taxon>
        <taxon>Bacillati</taxon>
        <taxon>Bacillota</taxon>
        <taxon>Bacilli</taxon>
        <taxon>Bacillales</taxon>
        <taxon>Caryophanaceae</taxon>
        <taxon>Jeotgalibacillus</taxon>
    </lineage>
</organism>
<keyword evidence="1" id="KW-0175">Coiled coil</keyword>
<feature type="coiled-coil region" evidence="1">
    <location>
        <begin position="426"/>
        <end position="472"/>
    </location>
</feature>
<feature type="chain" id="PRO_5038880574" description="VWFA domain-containing protein" evidence="3">
    <location>
        <begin position="22"/>
        <end position="474"/>
    </location>
</feature>
<dbReference type="RefSeq" id="WP_104059301.1">
    <property type="nucleotide sequence ID" value="NZ_PREZ01000007.1"/>
</dbReference>
<sequence>MKKYIMLILTAILLSACSDTGGEVEAPVQNDPAEETEEEREQAPEENEASDDDLETVETLGLVSSFEDLTKNESGELTKEYSLRDETNSFAAINPLEGIEEDFMAQMQGKEEIEDPERVLEQLQALLGNGAVGALAEKLNKFKPTFSAPLLPEPEEMDAGAEGEEPPAHAMILLDASSSMLLDVDGEQKMMVAKDAVLDFGKTIGAASEVSLYVYGHEGTQEDEDRELSCSTIDEIVPMGEYNEEKFYESVNGVEAKGWTPLAEAIKKAKEDSSQYEGKLTVFIVSDGMETCGGDPIAEAEAFVEEDEDRKVNIIGFNVDEESEEQLKKVAEAGLGDYLAADTAEDLQYSMKKTWVPSDMEVINKSLSSPKNGFAVPFQNLEINDTAMDLGFALSRENARFKRGVEILKNEEVITEEIARKTVELIDSQNEVKKQLIDEKKEEKLQAIEDEVNRIDEEINEWVERMEKLKEEQG</sequence>
<feature type="domain" description="VWFA" evidence="4">
    <location>
        <begin position="169"/>
        <end position="360"/>
    </location>
</feature>
<evidence type="ECO:0000259" key="4">
    <source>
        <dbReference type="PROSITE" id="PS50234"/>
    </source>
</evidence>
<evidence type="ECO:0000256" key="3">
    <source>
        <dbReference type="SAM" id="SignalP"/>
    </source>
</evidence>
<dbReference type="Pfam" id="PF00092">
    <property type="entry name" value="VWA"/>
    <property type="match status" value="1"/>
</dbReference>
<evidence type="ECO:0000256" key="2">
    <source>
        <dbReference type="SAM" id="MobiDB-lite"/>
    </source>
</evidence>
<evidence type="ECO:0000313" key="6">
    <source>
        <dbReference type="Proteomes" id="UP000239047"/>
    </source>
</evidence>
<dbReference type="PROSITE" id="PS51257">
    <property type="entry name" value="PROKAR_LIPOPROTEIN"/>
    <property type="match status" value="1"/>
</dbReference>
<evidence type="ECO:0000313" key="5">
    <source>
        <dbReference type="EMBL" id="PPA69082.1"/>
    </source>
</evidence>
<gene>
    <name evidence="5" type="ORF">C4B60_17365</name>
</gene>
<feature type="signal peptide" evidence="3">
    <location>
        <begin position="1"/>
        <end position="21"/>
    </location>
</feature>
<dbReference type="InterPro" id="IPR036465">
    <property type="entry name" value="vWFA_dom_sf"/>
</dbReference>
<reference evidence="5 6" key="1">
    <citation type="submission" date="2018-02" db="EMBL/GenBank/DDBJ databases">
        <title>Jeotgalibacillus proteolyticum sp. nov. a protease producing bacterium isolated from ocean sediments of Laizhou Bay.</title>
        <authorList>
            <person name="Li Y."/>
        </authorList>
    </citation>
    <scope>NUCLEOTIDE SEQUENCE [LARGE SCALE GENOMIC DNA]</scope>
    <source>
        <strain evidence="5 6">22-7</strain>
    </source>
</reference>
<dbReference type="AlphaFoldDB" id="A0A2S5G7W1"/>
<dbReference type="Gene3D" id="3.40.50.410">
    <property type="entry name" value="von Willebrand factor, type A domain"/>
    <property type="match status" value="1"/>
</dbReference>
<dbReference type="SMART" id="SM00327">
    <property type="entry name" value="VWA"/>
    <property type="match status" value="1"/>
</dbReference>
<evidence type="ECO:0000256" key="1">
    <source>
        <dbReference type="SAM" id="Coils"/>
    </source>
</evidence>
<dbReference type="PROSITE" id="PS50234">
    <property type="entry name" value="VWFA"/>
    <property type="match status" value="1"/>
</dbReference>
<dbReference type="EMBL" id="PREZ01000007">
    <property type="protein sequence ID" value="PPA69082.1"/>
    <property type="molecule type" value="Genomic_DNA"/>
</dbReference>
<dbReference type="SUPFAM" id="SSF53300">
    <property type="entry name" value="vWA-like"/>
    <property type="match status" value="1"/>
</dbReference>
<proteinExistence type="predicted"/>
<feature type="region of interest" description="Disordered" evidence="2">
    <location>
        <begin position="20"/>
        <end position="55"/>
    </location>
</feature>
<dbReference type="OrthoDB" id="9783818at2"/>
<protein>
    <recommendedName>
        <fullName evidence="4">VWFA domain-containing protein</fullName>
    </recommendedName>
</protein>